<dbReference type="Proteomes" id="UP000006028">
    <property type="component" value="Unassembled WGS sequence"/>
</dbReference>
<proteinExistence type="predicted"/>
<dbReference type="EMBL" id="AECU01000007">
    <property type="protein sequence ID" value="EFQ08427.1"/>
    <property type="molecule type" value="Genomic_DNA"/>
</dbReference>
<dbReference type="HOGENOM" id="CLU_3216494_0_0_9"/>
<protein>
    <submittedName>
        <fullName evidence="1">Uncharacterized protein</fullName>
    </submittedName>
</protein>
<organism evidence="1 2">
    <name type="scientific">Faecalibacterium cf. prausnitzii KLE1255</name>
    <dbReference type="NCBI Taxonomy" id="748224"/>
    <lineage>
        <taxon>Bacteria</taxon>
        <taxon>Bacillati</taxon>
        <taxon>Bacillota</taxon>
        <taxon>Clostridia</taxon>
        <taxon>Eubacteriales</taxon>
        <taxon>Oscillospiraceae</taxon>
        <taxon>Faecalibacterium</taxon>
    </lineage>
</organism>
<gene>
    <name evidence="1" type="ORF">HMPREF9436_00038</name>
</gene>
<sequence>MGSRCGILNTKKVILLKIWRNCLFFAEIFLLNGNCKTIGQGFIL</sequence>
<evidence type="ECO:0000313" key="2">
    <source>
        <dbReference type="Proteomes" id="UP000006028"/>
    </source>
</evidence>
<reference evidence="1 2" key="1">
    <citation type="submission" date="2010-08" db="EMBL/GenBank/DDBJ databases">
        <authorList>
            <person name="Weinstock G."/>
            <person name="Sodergren E."/>
            <person name="Clifton S."/>
            <person name="Fulton L."/>
            <person name="Fulton B."/>
            <person name="Courtney L."/>
            <person name="Fronick C."/>
            <person name="Harrison M."/>
            <person name="Strong C."/>
            <person name="Farmer C."/>
            <person name="Delahaunty K."/>
            <person name="Markovic C."/>
            <person name="Hall O."/>
            <person name="Minx P."/>
            <person name="Tomlinson C."/>
            <person name="Mitreva M."/>
            <person name="Hou S."/>
            <person name="Chen J."/>
            <person name="Wollam A."/>
            <person name="Pepin K.H."/>
            <person name="Johnson M."/>
            <person name="Bhonagiri V."/>
            <person name="Zhang X."/>
            <person name="Suruliraj S."/>
            <person name="Warren W."/>
            <person name="Chinwalla A."/>
            <person name="Mardis E.R."/>
            <person name="Wilson R.K."/>
        </authorList>
    </citation>
    <scope>NUCLEOTIDE SEQUENCE [LARGE SCALE GENOMIC DNA]</scope>
    <source>
        <strain evidence="1 2">KLE1255</strain>
    </source>
</reference>
<dbReference type="AlphaFoldDB" id="E2ZEG3"/>
<dbReference type="STRING" id="748224.HMPREF9436_00038"/>
<name>E2ZEG3_9FIRM</name>
<comment type="caution">
    <text evidence="1">The sequence shown here is derived from an EMBL/GenBank/DDBJ whole genome shotgun (WGS) entry which is preliminary data.</text>
</comment>
<accession>E2ZEG3</accession>
<dbReference type="BioCyc" id="FCF748224-HMP:GTSS-3058-MONOMER"/>
<evidence type="ECO:0000313" key="1">
    <source>
        <dbReference type="EMBL" id="EFQ08427.1"/>
    </source>
</evidence>